<gene>
    <name evidence="1" type="ORF">AB8O55_26930</name>
</gene>
<dbReference type="RefSeq" id="WP_345364228.1">
    <property type="nucleotide sequence ID" value="NZ_BAABII010000010.1"/>
</dbReference>
<evidence type="ECO:0000313" key="2">
    <source>
        <dbReference type="Proteomes" id="UP001564626"/>
    </source>
</evidence>
<reference evidence="1 2" key="1">
    <citation type="submission" date="2024-08" db="EMBL/GenBank/DDBJ databases">
        <title>Genome mining of Saccharopolyspora cebuensis PGLac3 from Nigerian medicinal plant.</title>
        <authorList>
            <person name="Ezeobiora C.E."/>
            <person name="Igbokwe N.H."/>
            <person name="Amin D.H."/>
            <person name="Mendie U.E."/>
        </authorList>
    </citation>
    <scope>NUCLEOTIDE SEQUENCE [LARGE SCALE GENOMIC DNA]</scope>
    <source>
        <strain evidence="1 2">PGLac3</strain>
    </source>
</reference>
<comment type="caution">
    <text evidence="1">The sequence shown here is derived from an EMBL/GenBank/DDBJ whole genome shotgun (WGS) entry which is preliminary data.</text>
</comment>
<dbReference type="EMBL" id="JBGEHV010000075">
    <property type="protein sequence ID" value="MEY8043058.1"/>
    <property type="molecule type" value="Genomic_DNA"/>
</dbReference>
<dbReference type="PANTHER" id="PTHR39186:SF1">
    <property type="entry name" value="DUF2071 DOMAIN-CONTAINING PROTEIN"/>
    <property type="match status" value="1"/>
</dbReference>
<sequence length="237" mass="25757">MGPTGDTAPHRIGPAPTSQLWRDAVFLHWPCDPDRLAPLLPPGTRPDVFAGTGWLGVVALRMPVIRLAGVPLGGMTQLNVRTYCVDRTGGRGQVFLAMELSRPELGAGLRMLSGLPCRGSRVRQRRSGGTLGYRAERRGLRVRFLVRPGEAVETGPLERFLTARWALHFARAGRTVRLPVTHEPWRLRSAELLGLSHRGLAPLFAGCATGPRWPHVLVGAGVSARFGFPALLPPRPA</sequence>
<keyword evidence="2" id="KW-1185">Reference proteome</keyword>
<dbReference type="InterPro" id="IPR018644">
    <property type="entry name" value="DUF2071"/>
</dbReference>
<accession>A0ABV4CRK1</accession>
<protein>
    <submittedName>
        <fullName evidence="1">YqjF family protein</fullName>
    </submittedName>
</protein>
<evidence type="ECO:0000313" key="1">
    <source>
        <dbReference type="EMBL" id="MEY8043058.1"/>
    </source>
</evidence>
<dbReference type="Proteomes" id="UP001564626">
    <property type="component" value="Unassembled WGS sequence"/>
</dbReference>
<proteinExistence type="predicted"/>
<dbReference type="Gene3D" id="2.40.400.10">
    <property type="entry name" value="Acetoacetate decarboxylase-like"/>
    <property type="match status" value="1"/>
</dbReference>
<dbReference type="SUPFAM" id="SSF160104">
    <property type="entry name" value="Acetoacetate decarboxylase-like"/>
    <property type="match status" value="1"/>
</dbReference>
<organism evidence="1 2">
    <name type="scientific">Saccharopolyspora cebuensis</name>
    <dbReference type="NCBI Taxonomy" id="418759"/>
    <lineage>
        <taxon>Bacteria</taxon>
        <taxon>Bacillati</taxon>
        <taxon>Actinomycetota</taxon>
        <taxon>Actinomycetes</taxon>
        <taxon>Pseudonocardiales</taxon>
        <taxon>Pseudonocardiaceae</taxon>
        <taxon>Saccharopolyspora</taxon>
    </lineage>
</organism>
<dbReference type="Pfam" id="PF09844">
    <property type="entry name" value="DUF2071"/>
    <property type="match status" value="1"/>
</dbReference>
<dbReference type="PANTHER" id="PTHR39186">
    <property type="entry name" value="DUF2071 FAMILY PROTEIN"/>
    <property type="match status" value="1"/>
</dbReference>
<name>A0ABV4CRK1_9PSEU</name>
<dbReference type="InterPro" id="IPR023375">
    <property type="entry name" value="ADC_dom_sf"/>
</dbReference>